<dbReference type="RefSeq" id="WP_104614205.1">
    <property type="nucleotide sequence ID" value="NZ_JBHLXZ010000001.1"/>
</dbReference>
<accession>A0A2S7CCI3</accession>
<reference evidence="2 3" key="1">
    <citation type="submission" date="2016-08" db="EMBL/GenBank/DDBJ databases">
        <authorList>
            <person name="Seilhamer J.J."/>
        </authorList>
    </citation>
    <scope>NUCLEOTIDE SEQUENCE [LARGE SCALE GENOMIC DNA]</scope>
    <source>
        <strain evidence="2 3">CFBP7245</strain>
    </source>
</reference>
<evidence type="ECO:0000256" key="1">
    <source>
        <dbReference type="SAM" id="MobiDB-lite"/>
    </source>
</evidence>
<dbReference type="EMBL" id="MDEE01000001">
    <property type="protein sequence ID" value="PPU59288.1"/>
    <property type="molecule type" value="Genomic_DNA"/>
</dbReference>
<evidence type="ECO:0008006" key="4">
    <source>
        <dbReference type="Google" id="ProtNLM"/>
    </source>
</evidence>
<evidence type="ECO:0000313" key="2">
    <source>
        <dbReference type="EMBL" id="PPU59288.1"/>
    </source>
</evidence>
<organism evidence="2 3">
    <name type="scientific">Xanthomonas dyei</name>
    <dbReference type="NCBI Taxonomy" id="743699"/>
    <lineage>
        <taxon>Bacteria</taxon>
        <taxon>Pseudomonadati</taxon>
        <taxon>Pseudomonadota</taxon>
        <taxon>Gammaproteobacteria</taxon>
        <taxon>Lysobacterales</taxon>
        <taxon>Lysobacteraceae</taxon>
        <taxon>Xanthomonas</taxon>
    </lineage>
</organism>
<name>A0A2S7CCI3_9XANT</name>
<feature type="region of interest" description="Disordered" evidence="1">
    <location>
        <begin position="13"/>
        <end position="37"/>
    </location>
</feature>
<gene>
    <name evidence="2" type="ORF">XdyCFBP7245_02455</name>
</gene>
<evidence type="ECO:0000313" key="3">
    <source>
        <dbReference type="Proteomes" id="UP000238908"/>
    </source>
</evidence>
<dbReference type="AlphaFoldDB" id="A0A2S7CCI3"/>
<dbReference type="Proteomes" id="UP000238908">
    <property type="component" value="Unassembled WGS sequence"/>
</dbReference>
<comment type="caution">
    <text evidence="2">The sequence shown here is derived from an EMBL/GenBank/DDBJ whole genome shotgun (WGS) entry which is preliminary data.</text>
</comment>
<proteinExistence type="predicted"/>
<protein>
    <recommendedName>
        <fullName evidence="4">Type III secretion system effector protein</fullName>
    </recommendedName>
</protein>
<sequence length="249" mass="25840">MVRIPMPSAALVAPKRDRQEVQAPRDVGRPLQRGDPQANVQLQNDLPRAPVRAARLKAPQVPVGVHIANTGLHAARFAASAVAGATESAVVDAVHAPAVAAYEYAKGDLSWKKNAGVTLAPALAYTVLMGTLSAVQYLAKRYLQAHPQASVSKGDRAKALGVTEACLDRAIALVNDGESAGPGGEMSEEERAALAADLQNLTTADRARLPPELWRAASGAGDDACALVRQLLVAARARASAEPSVPSGS</sequence>
<dbReference type="NCBIfam" id="NF041409">
    <property type="entry name" value="XopAV"/>
    <property type="match status" value="1"/>
</dbReference>